<feature type="domain" description="SUF system FeS cluster assembly SufBD N-terminal" evidence="3">
    <location>
        <begin position="17"/>
        <end position="156"/>
    </location>
</feature>
<dbReference type="InterPro" id="IPR037284">
    <property type="entry name" value="SUF_FeS_clus_asmbl_SufBD_sf"/>
</dbReference>
<dbReference type="STRING" id="1792290.MSP8886_01536"/>
<feature type="domain" description="SUF system FeS cluster assembly SufBD core" evidence="2">
    <location>
        <begin position="163"/>
        <end position="388"/>
    </location>
</feature>
<dbReference type="InterPro" id="IPR000825">
    <property type="entry name" value="SUF_FeS_clus_asmbl_SufBD_core"/>
</dbReference>
<reference evidence="4 5" key="1">
    <citation type="submission" date="2016-06" db="EMBL/GenBank/DDBJ databases">
        <authorList>
            <person name="Kjaerup R.B."/>
            <person name="Dalgaard T.S."/>
            <person name="Juul-Madsen H.R."/>
        </authorList>
    </citation>
    <scope>NUCLEOTIDE SEQUENCE [LARGE SCALE GENOMIC DNA]</scope>
    <source>
        <strain evidence="4 5">CECT 8886</strain>
    </source>
</reference>
<dbReference type="Proteomes" id="UP000092544">
    <property type="component" value="Unassembled WGS sequence"/>
</dbReference>
<dbReference type="SUPFAM" id="SSF101960">
    <property type="entry name" value="Stabilizer of iron transporter SufD"/>
    <property type="match status" value="1"/>
</dbReference>
<accession>A0A1A8TBA4</accession>
<proteinExistence type="inferred from homology"/>
<sequence>MSEWLESAIARAQGINDWLAPKRADALDLLANSQWPTRKTEAWRYTPLRPVERSQAKVLTDEVNLEPIAIADLSAIELVFVNGKFDPSQLAKTLPDGVSIALGRDLDSAKQTDALNAFSTIKPQRHLFGLVNDALAQDVVIVTVAEGVEVAEPIRISSLLSQSAESHTRVQVSLGAGARLTVIEDVQAQGESLNTAFVEYNVAAKAYLEHYRFALQTGTNVAIGGSHFNLHDHAKMHSSIVAFGSDLSRLDTDIIHAGEYADAKLNAMYLLDNKELFDLHATVEHAMANGTTQENVRGIVADRARAVFNGRIHIHRDAQKTSAELNNRNLLMSDKAEINTKPELEIYADDVKCAHGATVAEIDKQALYYLETRGISRSKAQVMLNFGFINELIDLMPNAALAEWVRPIIRERFAQMDVE</sequence>
<evidence type="ECO:0000313" key="4">
    <source>
        <dbReference type="EMBL" id="SBS29400.1"/>
    </source>
</evidence>
<protein>
    <submittedName>
        <fullName evidence="4">FeS cluster assembly protein SufD</fullName>
    </submittedName>
</protein>
<evidence type="ECO:0000259" key="3">
    <source>
        <dbReference type="Pfam" id="PF19295"/>
    </source>
</evidence>
<organism evidence="4 5">
    <name type="scientific">Marinomonas spartinae</name>
    <dbReference type="NCBI Taxonomy" id="1792290"/>
    <lineage>
        <taxon>Bacteria</taxon>
        <taxon>Pseudomonadati</taxon>
        <taxon>Pseudomonadota</taxon>
        <taxon>Gammaproteobacteria</taxon>
        <taxon>Oceanospirillales</taxon>
        <taxon>Oceanospirillaceae</taxon>
        <taxon>Marinomonas</taxon>
    </lineage>
</organism>
<dbReference type="Pfam" id="PF01458">
    <property type="entry name" value="SUFBD_core"/>
    <property type="match status" value="1"/>
</dbReference>
<evidence type="ECO:0000313" key="5">
    <source>
        <dbReference type="Proteomes" id="UP000092544"/>
    </source>
</evidence>
<dbReference type="PANTHER" id="PTHR43575">
    <property type="entry name" value="PROTEIN ABCI7, CHLOROPLASTIC"/>
    <property type="match status" value="1"/>
</dbReference>
<dbReference type="GO" id="GO:0016226">
    <property type="term" value="P:iron-sulfur cluster assembly"/>
    <property type="evidence" value="ECO:0007669"/>
    <property type="project" value="InterPro"/>
</dbReference>
<dbReference type="AlphaFoldDB" id="A0A1A8TBA4"/>
<gene>
    <name evidence="4" type="primary">sufD</name>
    <name evidence="4" type="ORF">MSP8886_01536</name>
</gene>
<dbReference type="EMBL" id="FLOB01000002">
    <property type="protein sequence ID" value="SBS29400.1"/>
    <property type="molecule type" value="Genomic_DNA"/>
</dbReference>
<evidence type="ECO:0000256" key="1">
    <source>
        <dbReference type="ARBA" id="ARBA00043967"/>
    </source>
</evidence>
<keyword evidence="5" id="KW-1185">Reference proteome</keyword>
<dbReference type="InterPro" id="IPR055346">
    <property type="entry name" value="Fe-S_cluster_assembly_SufBD"/>
</dbReference>
<evidence type="ECO:0000259" key="2">
    <source>
        <dbReference type="Pfam" id="PF01458"/>
    </source>
</evidence>
<dbReference type="InterPro" id="IPR045595">
    <property type="entry name" value="SufBD_N"/>
</dbReference>
<dbReference type="PANTHER" id="PTHR43575:SF1">
    <property type="entry name" value="PROTEIN ABCI7, CHLOROPLASTIC"/>
    <property type="match status" value="1"/>
</dbReference>
<dbReference type="RefSeq" id="WP_067014338.1">
    <property type="nucleotide sequence ID" value="NZ_FLOB01000002.1"/>
</dbReference>
<dbReference type="Pfam" id="PF19295">
    <property type="entry name" value="SufBD_N"/>
    <property type="match status" value="1"/>
</dbReference>
<dbReference type="NCBIfam" id="TIGR01981">
    <property type="entry name" value="sufD"/>
    <property type="match status" value="1"/>
</dbReference>
<dbReference type="InterPro" id="IPR011542">
    <property type="entry name" value="SUF_FeS_clus_asmbl_SufD"/>
</dbReference>
<name>A0A1A8TBA4_9GAMM</name>
<comment type="similarity">
    <text evidence="1">Belongs to the iron-sulfur cluster assembly SufBD family.</text>
</comment>
<dbReference type="OrthoDB" id="9768262at2"/>